<sequence length="225" mass="24241">MNASLQTSSTQANIPANPIHVARGSTAETLPAIFQASVNLVIFERNLAHSVTRYCESLMAERPSFNLRRAIPLAGVAKTLATALPDLPHRDAFVEDLTLLLEMYACLFDLEEVGTRVQVLDRAMCPRFHTDKLGCRLVSTYVGAGTEWLSDSVIDRSKLGKGNAGLSDTESGLIQRGATVEQVNAGDVVLLKGDGWFDNDGRGAVHRSPAVGVGESRMVVTLDFA</sequence>
<comment type="caution">
    <text evidence="1">The sequence shown here is derived from an EMBL/GenBank/DDBJ whole genome shotgun (WGS) entry which is preliminary data.</text>
</comment>
<dbReference type="RefSeq" id="WP_127693068.1">
    <property type="nucleotide sequence ID" value="NZ_SACQ01000001.1"/>
</dbReference>
<evidence type="ECO:0000313" key="2">
    <source>
        <dbReference type="Proteomes" id="UP000282818"/>
    </source>
</evidence>
<dbReference type="AlphaFoldDB" id="A0A437QEE9"/>
<dbReference type="InterPro" id="IPR014955">
    <property type="entry name" value="DUF1826"/>
</dbReference>
<accession>A0A437QEE9</accession>
<evidence type="ECO:0000313" key="1">
    <source>
        <dbReference type="EMBL" id="RVU32900.1"/>
    </source>
</evidence>
<dbReference type="Pfam" id="PF08856">
    <property type="entry name" value="DUF1826"/>
    <property type="match status" value="1"/>
</dbReference>
<name>A0A437QEE9_9GAMM</name>
<reference evidence="1 2" key="1">
    <citation type="submission" date="2019-01" db="EMBL/GenBank/DDBJ databases">
        <authorList>
            <person name="Chen W.-M."/>
        </authorList>
    </citation>
    <scope>NUCLEOTIDE SEQUENCE [LARGE SCALE GENOMIC DNA]</scope>
    <source>
        <strain evidence="1 2">HPM-16</strain>
    </source>
</reference>
<dbReference type="Proteomes" id="UP000282818">
    <property type="component" value="Unassembled WGS sequence"/>
</dbReference>
<organism evidence="1 2">
    <name type="scientific">Neptunomonas marina</name>
    <dbReference type="NCBI Taxonomy" id="1815562"/>
    <lineage>
        <taxon>Bacteria</taxon>
        <taxon>Pseudomonadati</taxon>
        <taxon>Pseudomonadota</taxon>
        <taxon>Gammaproteobacteria</taxon>
        <taxon>Oceanospirillales</taxon>
        <taxon>Oceanospirillaceae</taxon>
        <taxon>Neptunomonas</taxon>
    </lineage>
</organism>
<gene>
    <name evidence="1" type="ORF">EOE65_04385</name>
</gene>
<dbReference type="EMBL" id="SACQ01000001">
    <property type="protein sequence ID" value="RVU32900.1"/>
    <property type="molecule type" value="Genomic_DNA"/>
</dbReference>
<keyword evidence="2" id="KW-1185">Reference proteome</keyword>
<proteinExistence type="predicted"/>
<protein>
    <submittedName>
        <fullName evidence="1">DUF1826 domain-containing protein</fullName>
    </submittedName>
</protein>